<comment type="subcellular location">
    <subcellularLocation>
        <location evidence="3">Cytoplasm</location>
    </subcellularLocation>
</comment>
<reference evidence="5" key="1">
    <citation type="journal article" date="2020" name="mSystems">
        <title>Genome- and Community-Level Interaction Insights into Carbon Utilization and Element Cycling Functions of Hydrothermarchaeota in Hydrothermal Sediment.</title>
        <authorList>
            <person name="Zhou Z."/>
            <person name="Liu Y."/>
            <person name="Xu W."/>
            <person name="Pan J."/>
            <person name="Luo Z.H."/>
            <person name="Li M."/>
        </authorList>
    </citation>
    <scope>NUCLEOTIDE SEQUENCE [LARGE SCALE GENOMIC DNA]</scope>
    <source>
        <strain evidence="5">SpSt-966</strain>
    </source>
</reference>
<keyword evidence="3" id="KW-0028">Amino-acid biosynthesis</keyword>
<dbReference type="GO" id="GO:0008837">
    <property type="term" value="F:diaminopimelate epimerase activity"/>
    <property type="evidence" value="ECO:0007669"/>
    <property type="project" value="UniProtKB-UniRule"/>
</dbReference>
<name>A0A7V3RDN5_9BACT</name>
<feature type="binding site" evidence="3">
    <location>
        <position position="161"/>
    </location>
    <ligand>
        <name>substrate</name>
    </ligand>
</feature>
<feature type="binding site" evidence="3">
    <location>
        <begin position="190"/>
        <end position="191"/>
    </location>
    <ligand>
        <name>substrate</name>
    </ligand>
</feature>
<comment type="function">
    <text evidence="3">Catalyzes the stereoinversion of LL-2,6-diaminopimelate (L,L-DAP) to meso-diaminopimelate (meso-DAP), a precursor of L-lysine and an essential component of the bacterial peptidoglycan.</text>
</comment>
<accession>A0A7V3RDN5</accession>
<dbReference type="GO" id="GO:0009089">
    <property type="term" value="P:lysine biosynthetic process via diaminopimelate"/>
    <property type="evidence" value="ECO:0007669"/>
    <property type="project" value="UniProtKB-UniRule"/>
</dbReference>
<dbReference type="GO" id="GO:0005829">
    <property type="term" value="C:cytosol"/>
    <property type="evidence" value="ECO:0007669"/>
    <property type="project" value="TreeGrafter"/>
</dbReference>
<comment type="similarity">
    <text evidence="1 3">Belongs to the diaminopimelate epimerase family.</text>
</comment>
<feature type="binding site" evidence="3">
    <location>
        <begin position="179"/>
        <end position="180"/>
    </location>
    <ligand>
        <name>substrate</name>
    </ligand>
</feature>
<keyword evidence="3" id="KW-0457">Lysine biosynthesis</keyword>
<keyword evidence="3" id="KW-0963">Cytoplasm</keyword>
<evidence type="ECO:0000256" key="1">
    <source>
        <dbReference type="ARBA" id="ARBA00010219"/>
    </source>
</evidence>
<comment type="caution">
    <text evidence="3">Lacks conserved residue(s) required for the propagation of feature annotation.</text>
</comment>
<dbReference type="EC" id="5.1.1.7" evidence="3 4"/>
<keyword evidence="2 3" id="KW-0413">Isomerase</keyword>
<feature type="site" description="Could be important to modulate the pK values of the two catalytic cysteine residues" evidence="3">
    <location>
        <position position="179"/>
    </location>
</feature>
<dbReference type="SUPFAM" id="SSF54506">
    <property type="entry name" value="Diaminopimelate epimerase-like"/>
    <property type="match status" value="2"/>
</dbReference>
<comment type="catalytic activity">
    <reaction evidence="3">
        <text>(2S,6S)-2,6-diaminopimelate = meso-2,6-diaminopimelate</text>
        <dbReference type="Rhea" id="RHEA:15393"/>
        <dbReference type="ChEBI" id="CHEBI:57609"/>
        <dbReference type="ChEBI" id="CHEBI:57791"/>
        <dbReference type="EC" id="5.1.1.7"/>
    </reaction>
</comment>
<dbReference type="UniPathway" id="UPA00034">
    <property type="reaction ID" value="UER00025"/>
</dbReference>
<dbReference type="EMBL" id="DTPE01000045">
    <property type="protein sequence ID" value="HGE74693.1"/>
    <property type="molecule type" value="Genomic_DNA"/>
</dbReference>
<feature type="site" description="Could be important to modulate the pK values of the two catalytic cysteine residues" evidence="3">
    <location>
        <position position="134"/>
    </location>
</feature>
<dbReference type="PANTHER" id="PTHR31689">
    <property type="entry name" value="DIAMINOPIMELATE EPIMERASE, CHLOROPLASTIC"/>
    <property type="match status" value="1"/>
</dbReference>
<proteinExistence type="inferred from homology"/>
<gene>
    <name evidence="3 5" type="primary">dapF</name>
    <name evidence="5" type="ORF">ENX73_01020</name>
</gene>
<dbReference type="AlphaFoldDB" id="A0A7V3RDN5"/>
<dbReference type="InterPro" id="IPR001653">
    <property type="entry name" value="DAP_epimerase_DapF"/>
</dbReference>
<feature type="binding site" evidence="3">
    <location>
        <begin position="67"/>
        <end position="68"/>
    </location>
    <ligand>
        <name>substrate</name>
    </ligand>
</feature>
<feature type="active site" description="Proton donor" evidence="3">
    <location>
        <position position="66"/>
    </location>
</feature>
<comment type="caution">
    <text evidence="5">The sequence shown here is derived from an EMBL/GenBank/DDBJ whole genome shotgun (WGS) entry which is preliminary data.</text>
</comment>
<dbReference type="NCBIfam" id="TIGR00652">
    <property type="entry name" value="DapF"/>
    <property type="match status" value="1"/>
</dbReference>
<dbReference type="HAMAP" id="MF_00197">
    <property type="entry name" value="DAP_epimerase"/>
    <property type="match status" value="1"/>
</dbReference>
<comment type="subunit">
    <text evidence="3">Homodimer.</text>
</comment>
<feature type="binding site" evidence="3">
    <location>
        <position position="57"/>
    </location>
    <ligand>
        <name>substrate</name>
    </ligand>
</feature>
<dbReference type="PANTHER" id="PTHR31689:SF0">
    <property type="entry name" value="DIAMINOPIMELATE EPIMERASE"/>
    <property type="match status" value="1"/>
</dbReference>
<feature type="active site" description="Proton acceptor" evidence="3">
    <location>
        <position position="189"/>
    </location>
</feature>
<evidence type="ECO:0000313" key="5">
    <source>
        <dbReference type="EMBL" id="HGE74693.1"/>
    </source>
</evidence>
<comment type="pathway">
    <text evidence="3">Amino-acid biosynthesis; L-lysine biosynthesis via DAP pathway; DL-2,6-diaminopimelate from LL-2,6-diaminopimelate: step 1/1.</text>
</comment>
<protein>
    <recommendedName>
        <fullName evidence="3 4">Diaminopimelate epimerase</fullName>
        <shortName evidence="3">DAP epimerase</shortName>
        <ecNumber evidence="3 4">5.1.1.7</ecNumber>
    </recommendedName>
    <alternativeName>
        <fullName evidence="3">PLP-independent amino acid racemase</fullName>
    </alternativeName>
</protein>
<evidence type="ECO:0000256" key="3">
    <source>
        <dbReference type="HAMAP-Rule" id="MF_00197"/>
    </source>
</evidence>
<evidence type="ECO:0000256" key="2">
    <source>
        <dbReference type="ARBA" id="ARBA00023235"/>
    </source>
</evidence>
<sequence>MKISRYTATGNSFVICDVVGEELKDEEKSQIVVKNVKDRDGAIFIEKHDDFFMDYFNRDGKRAEFCGNGARTFVKYLYDKGYVKNQSVTFDSFSGKIEGKTVGEEIMIKMPEVKIDPSKTGSIPGFYISVGVPHYVIFVEDVNDVDVKRSGATLRWELDANIDFVEIVEIGSIKMRTYERGVEGETKACGTGATASAFIVNSIKRWNKKMVQVHVPGGELKVFLNEKALYLQGGVSDV</sequence>
<dbReference type="Gene3D" id="3.10.310.10">
    <property type="entry name" value="Diaminopimelate Epimerase, Chain A, domain 1"/>
    <property type="match status" value="2"/>
</dbReference>
<organism evidence="5">
    <name type="scientific">Mesoaciditoga lauensis</name>
    <dbReference type="NCBI Taxonomy" id="1495039"/>
    <lineage>
        <taxon>Bacteria</taxon>
        <taxon>Thermotogati</taxon>
        <taxon>Thermotogota</taxon>
        <taxon>Thermotogae</taxon>
        <taxon>Mesoaciditogales</taxon>
        <taxon>Mesoaciditogaceae</taxon>
        <taxon>Mesoaciditoga</taxon>
    </lineage>
</organism>
<dbReference type="Pfam" id="PF01678">
    <property type="entry name" value="DAP_epimerase"/>
    <property type="match status" value="2"/>
</dbReference>
<feature type="binding site" evidence="3">
    <location>
        <position position="11"/>
    </location>
    <ligand>
        <name>substrate</name>
    </ligand>
</feature>
<evidence type="ECO:0000256" key="4">
    <source>
        <dbReference type="NCBIfam" id="TIGR00652"/>
    </source>
</evidence>